<evidence type="ECO:0000313" key="3">
    <source>
        <dbReference type="Proteomes" id="UP000324222"/>
    </source>
</evidence>
<gene>
    <name evidence="2" type="ORF">E2C01_084261</name>
</gene>
<dbReference type="Proteomes" id="UP000324222">
    <property type="component" value="Unassembled WGS sequence"/>
</dbReference>
<dbReference type="AlphaFoldDB" id="A0A5B7IUT7"/>
<feature type="region of interest" description="Disordered" evidence="1">
    <location>
        <begin position="41"/>
        <end position="73"/>
    </location>
</feature>
<keyword evidence="3" id="KW-1185">Reference proteome</keyword>
<evidence type="ECO:0000313" key="2">
    <source>
        <dbReference type="EMBL" id="MPC89321.1"/>
    </source>
</evidence>
<dbReference type="EMBL" id="VSRR010080616">
    <property type="protein sequence ID" value="MPC89321.1"/>
    <property type="molecule type" value="Genomic_DNA"/>
</dbReference>
<sequence>MLRNSKGKGRVEKEIKGKRVQLMPWRHAQLHRRYANVISSARREGGREGWEDRPKQGVEMGRGTHRGGEGRRSHSYVYVCRAKKVQVQFGYPEARQLHPCKTRSRVEESCGRKG</sequence>
<protein>
    <submittedName>
        <fullName evidence="2">Uncharacterized protein</fullName>
    </submittedName>
</protein>
<evidence type="ECO:0000256" key="1">
    <source>
        <dbReference type="SAM" id="MobiDB-lite"/>
    </source>
</evidence>
<proteinExistence type="predicted"/>
<reference evidence="2 3" key="1">
    <citation type="submission" date="2019-05" db="EMBL/GenBank/DDBJ databases">
        <title>Another draft genome of Portunus trituberculatus and its Hox gene families provides insights of decapod evolution.</title>
        <authorList>
            <person name="Jeong J.-H."/>
            <person name="Song I."/>
            <person name="Kim S."/>
            <person name="Choi T."/>
            <person name="Kim D."/>
            <person name="Ryu S."/>
            <person name="Kim W."/>
        </authorList>
    </citation>
    <scope>NUCLEOTIDE SEQUENCE [LARGE SCALE GENOMIC DNA]</scope>
    <source>
        <tissue evidence="2">Muscle</tissue>
    </source>
</reference>
<name>A0A5B7IUT7_PORTR</name>
<accession>A0A5B7IUT7</accession>
<comment type="caution">
    <text evidence="2">The sequence shown here is derived from an EMBL/GenBank/DDBJ whole genome shotgun (WGS) entry which is preliminary data.</text>
</comment>
<organism evidence="2 3">
    <name type="scientific">Portunus trituberculatus</name>
    <name type="common">Swimming crab</name>
    <name type="synonym">Neptunus trituberculatus</name>
    <dbReference type="NCBI Taxonomy" id="210409"/>
    <lineage>
        <taxon>Eukaryota</taxon>
        <taxon>Metazoa</taxon>
        <taxon>Ecdysozoa</taxon>
        <taxon>Arthropoda</taxon>
        <taxon>Crustacea</taxon>
        <taxon>Multicrustacea</taxon>
        <taxon>Malacostraca</taxon>
        <taxon>Eumalacostraca</taxon>
        <taxon>Eucarida</taxon>
        <taxon>Decapoda</taxon>
        <taxon>Pleocyemata</taxon>
        <taxon>Brachyura</taxon>
        <taxon>Eubrachyura</taxon>
        <taxon>Portunoidea</taxon>
        <taxon>Portunidae</taxon>
        <taxon>Portuninae</taxon>
        <taxon>Portunus</taxon>
    </lineage>
</organism>
<feature type="compositionally biased region" description="Basic and acidic residues" evidence="1">
    <location>
        <begin position="41"/>
        <end position="56"/>
    </location>
</feature>